<reference evidence="1" key="1">
    <citation type="journal article" date="2014" name="Front. Microbiol.">
        <title>High frequency of phylogenetically diverse reductive dehalogenase-homologous genes in deep subseafloor sedimentary metagenomes.</title>
        <authorList>
            <person name="Kawai M."/>
            <person name="Futagami T."/>
            <person name="Toyoda A."/>
            <person name="Takaki Y."/>
            <person name="Nishi S."/>
            <person name="Hori S."/>
            <person name="Arai W."/>
            <person name="Tsubouchi T."/>
            <person name="Morono Y."/>
            <person name="Uchiyama I."/>
            <person name="Ito T."/>
            <person name="Fujiyama A."/>
            <person name="Inagaki F."/>
            <person name="Takami H."/>
        </authorList>
    </citation>
    <scope>NUCLEOTIDE SEQUENCE</scope>
    <source>
        <strain evidence="1">Expedition CK06-06</strain>
    </source>
</reference>
<sequence>LVHIGLGVPVEYLDSGRVALSIVENLANFMEANFQDWVAAVEVKKYTMVHVYGPDFSHIATGRTDLDAEIIESIVGAVNRANSALKRIPERTLDFKKAASKFYEQHPDPFIWSSK</sequence>
<feature type="non-terminal residue" evidence="1">
    <location>
        <position position="1"/>
    </location>
</feature>
<organism evidence="1">
    <name type="scientific">marine sediment metagenome</name>
    <dbReference type="NCBI Taxonomy" id="412755"/>
    <lineage>
        <taxon>unclassified sequences</taxon>
        <taxon>metagenomes</taxon>
        <taxon>ecological metagenomes</taxon>
    </lineage>
</organism>
<dbReference type="AlphaFoldDB" id="X1N863"/>
<gene>
    <name evidence="1" type="ORF">S06H3_11274</name>
</gene>
<evidence type="ECO:0000313" key="1">
    <source>
        <dbReference type="EMBL" id="GAI14834.1"/>
    </source>
</evidence>
<accession>X1N863</accession>
<dbReference type="EMBL" id="BARV01005417">
    <property type="protein sequence ID" value="GAI14834.1"/>
    <property type="molecule type" value="Genomic_DNA"/>
</dbReference>
<comment type="caution">
    <text evidence="1">The sequence shown here is derived from an EMBL/GenBank/DDBJ whole genome shotgun (WGS) entry which is preliminary data.</text>
</comment>
<name>X1N863_9ZZZZ</name>
<proteinExistence type="predicted"/>
<protein>
    <submittedName>
        <fullName evidence="1">Uncharacterized protein</fullName>
    </submittedName>
</protein>